<evidence type="ECO:0000256" key="15">
    <source>
        <dbReference type="ARBA" id="ARBA00039397"/>
    </source>
</evidence>
<dbReference type="PANTHER" id="PTHR10689">
    <property type="entry name" value="MICROSOMAL GLUTATHIONE S-TRANSFERASE 1"/>
    <property type="match status" value="1"/>
</dbReference>
<evidence type="ECO:0000256" key="12">
    <source>
        <dbReference type="ARBA" id="ARBA00023128"/>
    </source>
</evidence>
<evidence type="ECO:0000256" key="9">
    <source>
        <dbReference type="ARBA" id="ARBA00022824"/>
    </source>
</evidence>
<dbReference type="InParanoid" id="A0A6P8RMH2"/>
<dbReference type="GO" id="GO:0004364">
    <property type="term" value="F:glutathione transferase activity"/>
    <property type="evidence" value="ECO:0007669"/>
    <property type="project" value="UniProtKB-EC"/>
</dbReference>
<evidence type="ECO:0000256" key="7">
    <source>
        <dbReference type="ARBA" id="ARBA00022692"/>
    </source>
</evidence>
<reference evidence="19" key="1">
    <citation type="submission" date="2025-08" db="UniProtKB">
        <authorList>
            <consortium name="RefSeq"/>
        </authorList>
    </citation>
    <scope>IDENTIFICATION</scope>
</reference>
<accession>A0A6P8RMH2</accession>
<organism evidence="18 19">
    <name type="scientific">Geotrypetes seraphini</name>
    <name type="common">Gaboon caecilian</name>
    <name type="synonym">Caecilia seraphini</name>
    <dbReference type="NCBI Taxonomy" id="260995"/>
    <lineage>
        <taxon>Eukaryota</taxon>
        <taxon>Metazoa</taxon>
        <taxon>Chordata</taxon>
        <taxon>Craniata</taxon>
        <taxon>Vertebrata</taxon>
        <taxon>Euteleostomi</taxon>
        <taxon>Amphibia</taxon>
        <taxon>Gymnophiona</taxon>
        <taxon>Geotrypetes</taxon>
    </lineage>
</organism>
<dbReference type="GO" id="GO:0005741">
    <property type="term" value="C:mitochondrial outer membrane"/>
    <property type="evidence" value="ECO:0007669"/>
    <property type="project" value="UniProtKB-SubCell"/>
</dbReference>
<dbReference type="PANTHER" id="PTHR10689:SF6">
    <property type="entry name" value="MICROSOMAL GLUTATHIONE S-TRANSFERASE 1"/>
    <property type="match status" value="1"/>
</dbReference>
<dbReference type="Pfam" id="PF01124">
    <property type="entry name" value="MAPEG"/>
    <property type="match status" value="1"/>
</dbReference>
<evidence type="ECO:0000256" key="14">
    <source>
        <dbReference type="ARBA" id="ARBA00038540"/>
    </source>
</evidence>
<keyword evidence="11" id="KW-0007">Acetylation</keyword>
<dbReference type="GO" id="GO:0005789">
    <property type="term" value="C:endoplasmic reticulum membrane"/>
    <property type="evidence" value="ECO:0007669"/>
    <property type="project" value="UniProtKB-SubCell"/>
</dbReference>
<dbReference type="Gene3D" id="1.20.120.550">
    <property type="entry name" value="Membrane associated eicosanoid/glutathione metabolism-like domain"/>
    <property type="match status" value="1"/>
</dbReference>
<evidence type="ECO:0000256" key="13">
    <source>
        <dbReference type="ARBA" id="ARBA00023136"/>
    </source>
</evidence>
<evidence type="ECO:0000256" key="3">
    <source>
        <dbReference type="ARBA" id="ARBA00004477"/>
    </source>
</evidence>
<dbReference type="RefSeq" id="XP_033806647.1">
    <property type="nucleotide sequence ID" value="XM_033950756.1"/>
</dbReference>
<evidence type="ECO:0000256" key="10">
    <source>
        <dbReference type="ARBA" id="ARBA00022989"/>
    </source>
</evidence>
<dbReference type="Proteomes" id="UP000515159">
    <property type="component" value="Chromosome 7"/>
</dbReference>
<keyword evidence="12" id="KW-0496">Mitochondrion</keyword>
<name>A0A6P8RMH2_GEOSA</name>
<evidence type="ECO:0000256" key="6">
    <source>
        <dbReference type="ARBA" id="ARBA00022679"/>
    </source>
</evidence>
<dbReference type="InterPro" id="IPR023352">
    <property type="entry name" value="MAPEG-like_dom_sf"/>
</dbReference>
<dbReference type="InterPro" id="IPR001129">
    <property type="entry name" value="Membr-assoc_MAPEG"/>
</dbReference>
<evidence type="ECO:0000256" key="4">
    <source>
        <dbReference type="ARBA" id="ARBA00010459"/>
    </source>
</evidence>
<keyword evidence="13 17" id="KW-0472">Membrane</keyword>
<gene>
    <name evidence="19" type="primary">MGST1</name>
</gene>
<protein>
    <recommendedName>
        <fullName evidence="15">Microsomal glutathione S-transferase 1</fullName>
        <ecNumber evidence="5">2.5.1.18</ecNumber>
    </recommendedName>
</protein>
<evidence type="ECO:0000256" key="17">
    <source>
        <dbReference type="SAM" id="Phobius"/>
    </source>
</evidence>
<keyword evidence="10 17" id="KW-1133">Transmembrane helix</keyword>
<comment type="subcellular location">
    <subcellularLocation>
        <location evidence="3">Endoplasmic reticulum membrane</location>
        <topology evidence="3">Multi-pass membrane protein</topology>
    </subcellularLocation>
    <subcellularLocation>
        <location evidence="2">Mitochondrion outer membrane</location>
    </subcellularLocation>
</comment>
<comment type="catalytic activity">
    <reaction evidence="16">
        <text>RX + glutathione = an S-substituted glutathione + a halide anion + H(+)</text>
        <dbReference type="Rhea" id="RHEA:16437"/>
        <dbReference type="ChEBI" id="CHEBI:15378"/>
        <dbReference type="ChEBI" id="CHEBI:16042"/>
        <dbReference type="ChEBI" id="CHEBI:17792"/>
        <dbReference type="ChEBI" id="CHEBI:57925"/>
        <dbReference type="ChEBI" id="CHEBI:90779"/>
        <dbReference type="EC" id="2.5.1.18"/>
    </reaction>
    <physiologicalReaction direction="left-to-right" evidence="16">
        <dbReference type="Rhea" id="RHEA:16438"/>
    </physiologicalReaction>
</comment>
<evidence type="ECO:0000256" key="16">
    <source>
        <dbReference type="ARBA" id="ARBA00049385"/>
    </source>
</evidence>
<comment type="subunit">
    <text evidence="14">Homotrimer; The trimer binds only one molecule of glutathione.</text>
</comment>
<dbReference type="AlphaFoldDB" id="A0A6P8RMH2"/>
<evidence type="ECO:0000256" key="5">
    <source>
        <dbReference type="ARBA" id="ARBA00012452"/>
    </source>
</evidence>
<comment type="function">
    <text evidence="1">Conjugation of reduced glutathione to a wide number of exogenous and endogenous hydrophobic electrophiles.</text>
</comment>
<comment type="similarity">
    <text evidence="4">Belongs to the MAPEG family.</text>
</comment>
<feature type="transmembrane region" description="Helical" evidence="17">
    <location>
        <begin position="137"/>
        <end position="155"/>
    </location>
</feature>
<keyword evidence="9" id="KW-0256">Endoplasmic reticulum</keyword>
<evidence type="ECO:0000256" key="11">
    <source>
        <dbReference type="ARBA" id="ARBA00022990"/>
    </source>
</evidence>
<dbReference type="KEGG" id="gsh:117363293"/>
<dbReference type="InterPro" id="IPR040162">
    <property type="entry name" value="MGST1-like"/>
</dbReference>
<keyword evidence="6" id="KW-0808">Transferase</keyword>
<dbReference type="EC" id="2.5.1.18" evidence="5"/>
<dbReference type="CTD" id="4257"/>
<keyword evidence="18" id="KW-1185">Reference proteome</keyword>
<evidence type="ECO:0000256" key="1">
    <source>
        <dbReference type="ARBA" id="ARBA00003701"/>
    </source>
</evidence>
<dbReference type="FunCoup" id="A0A6P8RMH2">
    <property type="interactions" value="614"/>
</dbReference>
<evidence type="ECO:0000313" key="18">
    <source>
        <dbReference type="Proteomes" id="UP000515159"/>
    </source>
</evidence>
<evidence type="ECO:0000256" key="2">
    <source>
        <dbReference type="ARBA" id="ARBA00004294"/>
    </source>
</evidence>
<dbReference type="GeneID" id="117363293"/>
<dbReference type="SUPFAM" id="SSF161084">
    <property type="entry name" value="MAPEG domain-like"/>
    <property type="match status" value="1"/>
</dbReference>
<evidence type="ECO:0000313" key="19">
    <source>
        <dbReference type="RefSeq" id="XP_033806647.1"/>
    </source>
</evidence>
<dbReference type="FunFam" id="1.20.120.550:FF:000002">
    <property type="entry name" value="Microsomal glutathione S-transferase 1"/>
    <property type="match status" value="1"/>
</dbReference>
<proteinExistence type="inferred from homology"/>
<sequence>MATSFRAWGGFLGEDSLSKAPGGRGGARLCFAQGSHTGTVQERGSTVQAFANPEDAVHNIKDESVKKFVRFDDDVERVRRCHHNDLENIVPFVGIGLLYALSSPDLFMALIHFRIFTASRIYHTISYLIPLPQPNRGLGWMIGYGVTFSMAYTVLKTTLYL</sequence>
<keyword evidence="7 17" id="KW-0812">Transmembrane</keyword>
<feature type="transmembrane region" description="Helical" evidence="17">
    <location>
        <begin position="89"/>
        <end position="117"/>
    </location>
</feature>
<dbReference type="OrthoDB" id="193139at2759"/>
<evidence type="ECO:0000256" key="8">
    <source>
        <dbReference type="ARBA" id="ARBA00022787"/>
    </source>
</evidence>
<keyword evidence="8" id="KW-1000">Mitochondrion outer membrane</keyword>